<evidence type="ECO:0000256" key="12">
    <source>
        <dbReference type="SAM" id="Phobius"/>
    </source>
</evidence>
<dbReference type="AlphaFoldDB" id="A0A7M2YWW9"/>
<keyword evidence="5 12" id="KW-1133">Transmembrane helix</keyword>
<dbReference type="GO" id="GO:0016491">
    <property type="term" value="F:oxidoreductase activity"/>
    <property type="evidence" value="ECO:0007669"/>
    <property type="project" value="UniProtKB-KW"/>
</dbReference>
<evidence type="ECO:0000256" key="13">
    <source>
        <dbReference type="SAM" id="SignalP"/>
    </source>
</evidence>
<accession>A0A7M2YWW9</accession>
<keyword evidence="13" id="KW-0732">Signal</keyword>
<evidence type="ECO:0000313" key="14">
    <source>
        <dbReference type="EMBL" id="RDI74622.1"/>
    </source>
</evidence>
<dbReference type="Pfam" id="PF02628">
    <property type="entry name" value="COX15-CtaA"/>
    <property type="match status" value="1"/>
</dbReference>
<proteinExistence type="predicted"/>
<keyword evidence="3 12" id="KW-0812">Transmembrane</keyword>
<keyword evidence="10" id="KW-1015">Disulfide bond</keyword>
<evidence type="ECO:0000256" key="8">
    <source>
        <dbReference type="ARBA" id="ARBA00023133"/>
    </source>
</evidence>
<dbReference type="GO" id="GO:0046872">
    <property type="term" value="F:metal ion binding"/>
    <property type="evidence" value="ECO:0007669"/>
    <property type="project" value="UniProtKB-KW"/>
</dbReference>
<keyword evidence="7" id="KW-0408">Iron</keyword>
<evidence type="ECO:0000256" key="6">
    <source>
        <dbReference type="ARBA" id="ARBA00023002"/>
    </source>
</evidence>
<dbReference type="OrthoDB" id="5241540at2"/>
<dbReference type="PANTHER" id="PTHR35457:SF1">
    <property type="entry name" value="HEME A SYNTHASE"/>
    <property type="match status" value="1"/>
</dbReference>
<evidence type="ECO:0000256" key="7">
    <source>
        <dbReference type="ARBA" id="ARBA00023004"/>
    </source>
</evidence>
<evidence type="ECO:0000256" key="5">
    <source>
        <dbReference type="ARBA" id="ARBA00022989"/>
    </source>
</evidence>
<keyword evidence="6" id="KW-0560">Oxidoreductase</keyword>
<keyword evidence="4" id="KW-0479">Metal-binding</keyword>
<dbReference type="InterPro" id="IPR050450">
    <property type="entry name" value="COX15/CtaA_HemeA_synthase"/>
</dbReference>
<keyword evidence="15" id="KW-1185">Reference proteome</keyword>
<feature type="signal peptide" evidence="13">
    <location>
        <begin position="1"/>
        <end position="22"/>
    </location>
</feature>
<feature type="transmembrane region" description="Helical" evidence="12">
    <location>
        <begin position="61"/>
        <end position="82"/>
    </location>
</feature>
<evidence type="ECO:0000256" key="1">
    <source>
        <dbReference type="ARBA" id="ARBA00004141"/>
    </source>
</evidence>
<dbReference type="PANTHER" id="PTHR35457">
    <property type="entry name" value="HEME A SYNTHASE"/>
    <property type="match status" value="1"/>
</dbReference>
<comment type="subcellular location">
    <subcellularLocation>
        <location evidence="1">Membrane</location>
        <topology evidence="1">Multi-pass membrane protein</topology>
    </subcellularLocation>
</comment>
<evidence type="ECO:0000256" key="2">
    <source>
        <dbReference type="ARBA" id="ARBA00022475"/>
    </source>
</evidence>
<organism evidence="14 15">
    <name type="scientific">Gaiella occulta</name>
    <dbReference type="NCBI Taxonomy" id="1002870"/>
    <lineage>
        <taxon>Bacteria</taxon>
        <taxon>Bacillati</taxon>
        <taxon>Actinomycetota</taxon>
        <taxon>Thermoleophilia</taxon>
        <taxon>Gaiellales</taxon>
        <taxon>Gaiellaceae</taxon>
        <taxon>Gaiella</taxon>
    </lineage>
</organism>
<reference evidence="15" key="2">
    <citation type="journal article" date="2019" name="MicrobiologyOpen">
        <title>High-quality draft genome sequence of Gaiella occulta isolated from a 150 meter deep mineral water borehole and comparison with the genome sequences of other deep-branching lineages of the phylum Actinobacteria.</title>
        <authorList>
            <person name="Severino R."/>
            <person name="Froufe H.J.C."/>
            <person name="Barroso C."/>
            <person name="Albuquerque L."/>
            <person name="Lobo-da-Cunha A."/>
            <person name="da Costa M.S."/>
            <person name="Egas C."/>
        </authorList>
    </citation>
    <scope>NUCLEOTIDE SEQUENCE [LARGE SCALE GENOMIC DNA]</scope>
    <source>
        <strain evidence="15">F2-233</strain>
    </source>
</reference>
<evidence type="ECO:0000256" key="3">
    <source>
        <dbReference type="ARBA" id="ARBA00022692"/>
    </source>
</evidence>
<feature type="transmembrane region" description="Helical" evidence="12">
    <location>
        <begin position="123"/>
        <end position="143"/>
    </location>
</feature>
<protein>
    <submittedName>
        <fullName evidence="14">Cytochrome oxidase assembly protein</fullName>
    </submittedName>
</protein>
<dbReference type="GO" id="GO:0006784">
    <property type="term" value="P:heme A biosynthetic process"/>
    <property type="evidence" value="ECO:0007669"/>
    <property type="project" value="InterPro"/>
</dbReference>
<keyword evidence="9 12" id="KW-0472">Membrane</keyword>
<evidence type="ECO:0000256" key="4">
    <source>
        <dbReference type="ARBA" id="ARBA00022723"/>
    </source>
</evidence>
<name>A0A7M2YWW9_9ACTN</name>
<evidence type="ECO:0000256" key="10">
    <source>
        <dbReference type="ARBA" id="ARBA00023157"/>
    </source>
</evidence>
<keyword evidence="8" id="KW-0350">Heme biosynthesis</keyword>
<reference evidence="14 15" key="1">
    <citation type="submission" date="2018-07" db="EMBL/GenBank/DDBJ databases">
        <title>High-quality-draft genome sequence of Gaiella occulta.</title>
        <authorList>
            <person name="Severino R."/>
            <person name="Froufe H.J.C."/>
            <person name="Rainey F.A."/>
            <person name="Barroso C."/>
            <person name="Albuquerque L."/>
            <person name="Lobo-Da-Cunha A."/>
            <person name="Da Costa M.S."/>
            <person name="Egas C."/>
        </authorList>
    </citation>
    <scope>NUCLEOTIDE SEQUENCE [LARGE SCALE GENOMIC DNA]</scope>
    <source>
        <strain evidence="14 15">F2-233</strain>
    </source>
</reference>
<dbReference type="GO" id="GO:0016020">
    <property type="term" value="C:membrane"/>
    <property type="evidence" value="ECO:0007669"/>
    <property type="project" value="UniProtKB-SubCell"/>
</dbReference>
<feature type="chain" id="PRO_5038678567" evidence="13">
    <location>
        <begin position="23"/>
        <end position="165"/>
    </location>
</feature>
<evidence type="ECO:0000256" key="11">
    <source>
        <dbReference type="ARBA" id="ARBA00023444"/>
    </source>
</evidence>
<comment type="caution">
    <text evidence="14">The sequence shown here is derived from an EMBL/GenBank/DDBJ whole genome shotgun (WGS) entry which is preliminary data.</text>
</comment>
<evidence type="ECO:0000313" key="15">
    <source>
        <dbReference type="Proteomes" id="UP000254134"/>
    </source>
</evidence>
<dbReference type="InterPro" id="IPR003780">
    <property type="entry name" value="COX15/CtaA_fam"/>
</dbReference>
<dbReference type="Proteomes" id="UP000254134">
    <property type="component" value="Unassembled WGS sequence"/>
</dbReference>
<comment type="pathway">
    <text evidence="11">Porphyrin-containing compound metabolism.</text>
</comment>
<gene>
    <name evidence="14" type="ORF">Gocc_1511</name>
</gene>
<dbReference type="EMBL" id="QQZY01000003">
    <property type="protein sequence ID" value="RDI74622.1"/>
    <property type="molecule type" value="Genomic_DNA"/>
</dbReference>
<feature type="transmembrane region" description="Helical" evidence="12">
    <location>
        <begin position="89"/>
        <end position="111"/>
    </location>
</feature>
<evidence type="ECO:0000256" key="9">
    <source>
        <dbReference type="ARBA" id="ARBA00023136"/>
    </source>
</evidence>
<keyword evidence="2" id="KW-1003">Cell membrane</keyword>
<sequence length="165" mass="16519">MGHVPPIGFRLLALASALSAWALVAVGDVVRVTESGLGCPDWPLCEGGVVPGERRAPVIEYSHRATAAVVAILVVATALRALRRRGPLLAGVLPAAAAAAQVPIGIALVLTSDRSDAHSALEMLHVAGAGAVWASLVGLATAVGRAPLRGARAGSQARPAPAALS</sequence>